<proteinExistence type="predicted"/>
<reference evidence="2 3" key="1">
    <citation type="submission" date="2022-07" db="EMBL/GenBank/DDBJ databases">
        <title>Mucilaginibacter sp. JC4.</title>
        <authorList>
            <person name="Le V."/>
            <person name="Ko S.-R."/>
            <person name="Ahn C.-Y."/>
            <person name="Oh H.-M."/>
        </authorList>
    </citation>
    <scope>NUCLEOTIDE SEQUENCE [LARGE SCALE GENOMIC DNA]</scope>
    <source>
        <strain evidence="2 3">JC4</strain>
    </source>
</reference>
<dbReference type="EMBL" id="JANHOH010000001">
    <property type="protein sequence ID" value="MCQ6956493.1"/>
    <property type="molecule type" value="Genomic_DNA"/>
</dbReference>
<sequence>MSPNRKTVPVAGIGYLLTLVSTPTLALYQAVHAIEAGLLLGSAYVYSCILWLPIAIHFAWNFVQSGVLGAVTSGNDSTSSWLTTQLTGPGFIIGGKFGPEGTIQAKIFCPIAAGIFMYLNIKNKKLIRYGKSQKEQ</sequence>
<evidence type="ECO:0000256" key="1">
    <source>
        <dbReference type="SAM" id="Phobius"/>
    </source>
</evidence>
<comment type="caution">
    <text evidence="2">The sequence shown here is derived from an EMBL/GenBank/DDBJ whole genome shotgun (WGS) entry which is preliminary data.</text>
</comment>
<dbReference type="RefSeq" id="WP_256536708.1">
    <property type="nucleotide sequence ID" value="NZ_JANHOH010000001.1"/>
</dbReference>
<evidence type="ECO:0000313" key="3">
    <source>
        <dbReference type="Proteomes" id="UP001204376"/>
    </source>
</evidence>
<keyword evidence="1" id="KW-0812">Transmembrane</keyword>
<accession>A0ABT1SVY5</accession>
<keyword evidence="1" id="KW-0472">Membrane</keyword>
<organism evidence="2 3">
    <name type="scientific">Mucilaginibacter aquariorum</name>
    <dbReference type="NCBI Taxonomy" id="2967225"/>
    <lineage>
        <taxon>Bacteria</taxon>
        <taxon>Pseudomonadati</taxon>
        <taxon>Bacteroidota</taxon>
        <taxon>Sphingobacteriia</taxon>
        <taxon>Sphingobacteriales</taxon>
        <taxon>Sphingobacteriaceae</taxon>
        <taxon>Mucilaginibacter</taxon>
    </lineage>
</organism>
<evidence type="ECO:0000313" key="2">
    <source>
        <dbReference type="EMBL" id="MCQ6956493.1"/>
    </source>
</evidence>
<dbReference type="PANTHER" id="PTHR39430">
    <property type="entry name" value="MEMBRANE-ASSOCIATED PROTEASE-RELATED"/>
    <property type="match status" value="1"/>
</dbReference>
<keyword evidence="3" id="KW-1185">Reference proteome</keyword>
<feature type="transmembrane region" description="Helical" evidence="1">
    <location>
        <begin position="12"/>
        <end position="31"/>
    </location>
</feature>
<dbReference type="PANTHER" id="PTHR39430:SF1">
    <property type="entry name" value="PROTEASE"/>
    <property type="match status" value="1"/>
</dbReference>
<evidence type="ECO:0008006" key="4">
    <source>
        <dbReference type="Google" id="ProtNLM"/>
    </source>
</evidence>
<gene>
    <name evidence="2" type="ORF">NPE20_00920</name>
</gene>
<keyword evidence="1" id="KW-1133">Transmembrane helix</keyword>
<dbReference type="Proteomes" id="UP001204376">
    <property type="component" value="Unassembled WGS sequence"/>
</dbReference>
<protein>
    <recommendedName>
        <fullName evidence="4">CPBP family intramembrane metalloprotease</fullName>
    </recommendedName>
</protein>
<feature type="transmembrane region" description="Helical" evidence="1">
    <location>
        <begin position="103"/>
        <end position="121"/>
    </location>
</feature>
<name>A0ABT1SVY5_9SPHI</name>
<feature type="transmembrane region" description="Helical" evidence="1">
    <location>
        <begin position="43"/>
        <end position="63"/>
    </location>
</feature>